<dbReference type="GO" id="GO:0003887">
    <property type="term" value="F:DNA-directed DNA polymerase activity"/>
    <property type="evidence" value="ECO:0007669"/>
    <property type="project" value="InterPro"/>
</dbReference>
<dbReference type="InterPro" id="IPR045085">
    <property type="entry name" value="HLD_clamp_pol_III_gamma_tau"/>
</dbReference>
<dbReference type="Pfam" id="PF12169">
    <property type="entry name" value="DNA_pol3_gamma3"/>
    <property type="match status" value="1"/>
</dbReference>
<feature type="compositionally biased region" description="Basic residues" evidence="5">
    <location>
        <begin position="260"/>
        <end position="273"/>
    </location>
</feature>
<dbReference type="GO" id="GO:0003689">
    <property type="term" value="F:DNA clamp loader activity"/>
    <property type="evidence" value="ECO:0007669"/>
    <property type="project" value="TreeGrafter"/>
</dbReference>
<feature type="region of interest" description="Disordered" evidence="5">
    <location>
        <begin position="862"/>
        <end position="881"/>
    </location>
</feature>
<feature type="region of interest" description="Disordered" evidence="5">
    <location>
        <begin position="105"/>
        <end position="282"/>
    </location>
</feature>
<dbReference type="InterPro" id="IPR003613">
    <property type="entry name" value="Ubox_domain"/>
</dbReference>
<dbReference type="EMBL" id="JACGWJ010000030">
    <property type="protein sequence ID" value="KAL0300647.1"/>
    <property type="molecule type" value="Genomic_DNA"/>
</dbReference>
<dbReference type="Pfam" id="PF04564">
    <property type="entry name" value="U-box"/>
    <property type="match status" value="1"/>
</dbReference>
<organism evidence="7">
    <name type="scientific">Sesamum radiatum</name>
    <name type="common">Black benniseed</name>
    <dbReference type="NCBI Taxonomy" id="300843"/>
    <lineage>
        <taxon>Eukaryota</taxon>
        <taxon>Viridiplantae</taxon>
        <taxon>Streptophyta</taxon>
        <taxon>Embryophyta</taxon>
        <taxon>Tracheophyta</taxon>
        <taxon>Spermatophyta</taxon>
        <taxon>Magnoliopsida</taxon>
        <taxon>eudicotyledons</taxon>
        <taxon>Gunneridae</taxon>
        <taxon>Pentapetalae</taxon>
        <taxon>asterids</taxon>
        <taxon>lamiids</taxon>
        <taxon>Lamiales</taxon>
        <taxon>Pedaliaceae</taxon>
        <taxon>Sesamum</taxon>
    </lineage>
</organism>
<dbReference type="Gene3D" id="3.40.50.300">
    <property type="entry name" value="P-loop containing nucleotide triphosphate hydrolases"/>
    <property type="match status" value="1"/>
</dbReference>
<dbReference type="GO" id="GO:0016567">
    <property type="term" value="P:protein ubiquitination"/>
    <property type="evidence" value="ECO:0007669"/>
    <property type="project" value="InterPro"/>
</dbReference>
<dbReference type="Gene3D" id="1.20.272.10">
    <property type="match status" value="1"/>
</dbReference>
<feature type="compositionally biased region" description="Basic and acidic residues" evidence="5">
    <location>
        <begin position="210"/>
        <end position="221"/>
    </location>
</feature>
<reference evidence="7" key="1">
    <citation type="submission" date="2020-06" db="EMBL/GenBank/DDBJ databases">
        <authorList>
            <person name="Li T."/>
            <person name="Hu X."/>
            <person name="Zhang T."/>
            <person name="Song X."/>
            <person name="Zhang H."/>
            <person name="Dai N."/>
            <person name="Sheng W."/>
            <person name="Hou X."/>
            <person name="Wei L."/>
        </authorList>
    </citation>
    <scope>NUCLEOTIDE SEQUENCE</scope>
    <source>
        <strain evidence="7">G02</strain>
        <tissue evidence="7">Leaf</tissue>
    </source>
</reference>
<gene>
    <name evidence="7" type="ORF">Sradi_6341500</name>
</gene>
<dbReference type="SUPFAM" id="SSF52540">
    <property type="entry name" value="P-loop containing nucleoside triphosphate hydrolases"/>
    <property type="match status" value="1"/>
</dbReference>
<dbReference type="GO" id="GO:0003677">
    <property type="term" value="F:DNA binding"/>
    <property type="evidence" value="ECO:0007669"/>
    <property type="project" value="InterPro"/>
</dbReference>
<comment type="caution">
    <text evidence="7">The sequence shown here is derived from an EMBL/GenBank/DDBJ whole genome shotgun (WGS) entry which is preliminary data.</text>
</comment>
<keyword evidence="2" id="KW-0808">Transferase</keyword>
<dbReference type="InterPro" id="IPR013083">
    <property type="entry name" value="Znf_RING/FYVE/PHD"/>
</dbReference>
<comment type="pathway">
    <text evidence="1">Protein modification; protein ubiquitination.</text>
</comment>
<dbReference type="SMART" id="SM00504">
    <property type="entry name" value="Ubox"/>
    <property type="match status" value="1"/>
</dbReference>
<feature type="compositionally biased region" description="Basic residues" evidence="5">
    <location>
        <begin position="199"/>
        <end position="209"/>
    </location>
</feature>
<feature type="region of interest" description="Disordered" evidence="5">
    <location>
        <begin position="322"/>
        <end position="350"/>
    </location>
</feature>
<sequence length="1390" mass="155931">MTRAVRDRILKDVNGNISDHLRNHIHLTNCIHLKNHMHKHSPILADRALMRDLVVLQRSRSLRDPSASPPSWHSPSIVDALLKRGERDDLVSGRRSVGIERPRECAKMSGSSPPIIGAPVSEAATGQVSRHNEGAAAAVSERSSKDGIRERRRAKREESSGRFPRTDAMFWKDEGPQDGNDLARDSVSGNSEFRDKGVKMKGGHRHDRHLKTLSDQLKDVPAESDDAASSRNHGNGRHSQVEKIAEEAGASVRHGSSLNRGKRRRFRGARRNRPSVAVRDAETQNEINGCGIPWNWSRIHHRGKSFLDMAGRSLSCGLSESRLRKGSRGMDMPDMPVTSEHSSSSTKSHGEALPLLLDASGSQGSIDHAAWHHDYSGELGIFADNLLKQETDSDLASEGRSREQHNFRKNRNERHQNLTQKYMPRTFRDLVGQNLVVQALSNAIVKRKVGLLYLFYGPHGTDHVIASQLQSQYRVFIFDECDTLSPECWSAILKVPEILLPKVEGCGHNIHFTVDATKEDLEIDKDALKLIASRSDGSLRDAEMTLEQLSLLGKRISLGLVQELVGLISDEKLVDLLDLALSADTVNTVKNLRDIMESGVEPLALMSQLATVITDILAGSYDFMKERPRRKFFRRQALSKEDMEKLRQALKTLSEAEKQLRVSNDRITWLTAALLQLAPDQQYMLPSSSADTSFNHSPMVLNNASVRERPRKSNAEMPTFQAGTSGNVYYNAKFKGADTDGNEHDGGGVISQQVYVASNDKNQINKIQLQGTLRQEMERIWLEVLEKIPINSIKEFMYQEAKLISVSYGAAPTVQLLFNSQLTKSKAEKFRLHILQAFESVLRSPVTIEIRCESRKDAGGGPILLPATQDSITSHDDTRRPQNRVTSLSGVNRREIIEIESSPRDKADSDRINIDNAVGATSKQKTSTNLGDRNQSLSLVRSKVSLAHVIQQAEGSQHSGWSRRKAVSIAEKLEQENLRLEPKSRALLCWNPPKGTRRKKKSTFSWINGIRGDILVVEEAEVNVAGGFLAPVDLSSAAILETLGAVSTELLSSFSSNDKSTPFFQRKNSRSLIRKIQVISVFLDAYGDVGFSKMTSTVLLCLKELYLLLYRSKILIDYVKGSSKLWLLLQNHSMSGHFHDLNQEISTLLDVFPWGEISLFEDVKEQVEVLCKQSRKLKLFIDKHDDLLRFLLFRFEDEDGELHKWNQKKMNKGLITQEVGDSFTAIPKDFCCPISLDLMKDPVIVSTGQTYDRVSIARWMQEGHCTCPQTGQMLVHTKLVPNRALRNLIMQWCMANGIPYDPPENSDYSSESAVAARLSKAATEATKATTHLLVEQLANGTREARLWQPGRLDCWQKQEDRIGLALLRLVLFPFLKGYFHLQMLLHKRIL</sequence>
<keyword evidence="4" id="KW-0175">Coiled coil</keyword>
<dbReference type="GO" id="GO:0006281">
    <property type="term" value="P:DNA repair"/>
    <property type="evidence" value="ECO:0007669"/>
    <property type="project" value="TreeGrafter"/>
</dbReference>
<dbReference type="InterPro" id="IPR054506">
    <property type="entry name" value="DnaA_N-like_STI"/>
</dbReference>
<feature type="domain" description="U-box" evidence="6">
    <location>
        <begin position="1225"/>
        <end position="1299"/>
    </location>
</feature>
<proteinExistence type="predicted"/>
<feature type="compositionally biased region" description="Basic and acidic residues" evidence="5">
    <location>
        <begin position="392"/>
        <end position="406"/>
    </location>
</feature>
<dbReference type="CDD" id="cd18137">
    <property type="entry name" value="HLD_clamp_pol_III_gamma_tau"/>
    <property type="match status" value="1"/>
</dbReference>
<feature type="region of interest" description="Disordered" evidence="5">
    <location>
        <begin position="392"/>
        <end position="413"/>
    </location>
</feature>
<evidence type="ECO:0000259" key="6">
    <source>
        <dbReference type="PROSITE" id="PS51698"/>
    </source>
</evidence>
<name>A0AAW2K109_SESRA</name>
<evidence type="ECO:0000256" key="2">
    <source>
        <dbReference type="ARBA" id="ARBA00022679"/>
    </source>
</evidence>
<dbReference type="InterPro" id="IPR022754">
    <property type="entry name" value="DNA_pol_III_gamma-3"/>
</dbReference>
<feature type="compositionally biased region" description="Low complexity" evidence="5">
    <location>
        <begin position="338"/>
        <end position="347"/>
    </location>
</feature>
<feature type="compositionally biased region" description="Basic and acidic residues" evidence="5">
    <location>
        <begin position="142"/>
        <end position="160"/>
    </location>
</feature>
<accession>A0AAW2K109</accession>
<dbReference type="InterPro" id="IPR027417">
    <property type="entry name" value="P-loop_NTPase"/>
</dbReference>
<dbReference type="InterPro" id="IPR057623">
    <property type="entry name" value="PUB12-19-like_N"/>
</dbReference>
<dbReference type="Gene3D" id="3.30.40.10">
    <property type="entry name" value="Zinc/RING finger domain, C3HC4 (zinc finger)"/>
    <property type="match status" value="1"/>
</dbReference>
<dbReference type="GO" id="GO:0005663">
    <property type="term" value="C:DNA replication factor C complex"/>
    <property type="evidence" value="ECO:0007669"/>
    <property type="project" value="TreeGrafter"/>
</dbReference>
<evidence type="ECO:0000256" key="3">
    <source>
        <dbReference type="ARBA" id="ARBA00022737"/>
    </source>
</evidence>
<dbReference type="GO" id="GO:0006261">
    <property type="term" value="P:DNA-templated DNA replication"/>
    <property type="evidence" value="ECO:0007669"/>
    <property type="project" value="TreeGrafter"/>
</dbReference>
<dbReference type="CDD" id="cd16664">
    <property type="entry name" value="RING-Ubox_PUB"/>
    <property type="match status" value="1"/>
</dbReference>
<dbReference type="SUPFAM" id="SSF57850">
    <property type="entry name" value="RING/U-box"/>
    <property type="match status" value="1"/>
</dbReference>
<dbReference type="Gene3D" id="1.10.8.60">
    <property type="match status" value="1"/>
</dbReference>
<protein>
    <submittedName>
        <fullName evidence="7">Protein STICHEL-like 3</fullName>
    </submittedName>
</protein>
<evidence type="ECO:0000313" key="7">
    <source>
        <dbReference type="EMBL" id="KAL0300647.1"/>
    </source>
</evidence>
<dbReference type="Pfam" id="PF23007">
    <property type="entry name" value="DnaA_N-like_STI"/>
    <property type="match status" value="1"/>
</dbReference>
<dbReference type="SUPFAM" id="SSF48019">
    <property type="entry name" value="post-AAA+ oligomerization domain-like"/>
    <property type="match status" value="1"/>
</dbReference>
<dbReference type="InterPro" id="IPR045210">
    <property type="entry name" value="RING-Ubox_PUB"/>
</dbReference>
<feature type="coiled-coil region" evidence="4">
    <location>
        <begin position="639"/>
        <end position="666"/>
    </location>
</feature>
<dbReference type="PROSITE" id="PS51698">
    <property type="entry name" value="U_BOX"/>
    <property type="match status" value="1"/>
</dbReference>
<dbReference type="PANTHER" id="PTHR11669">
    <property type="entry name" value="REPLICATION FACTOR C / DNA POLYMERASE III GAMMA-TAU SUBUNIT"/>
    <property type="match status" value="1"/>
</dbReference>
<dbReference type="Pfam" id="PF25368">
    <property type="entry name" value="PUB10_N"/>
    <property type="match status" value="1"/>
</dbReference>
<dbReference type="PANTHER" id="PTHR11669:SF46">
    <property type="entry name" value="PROTEIN STICHEL-LIKE 3"/>
    <property type="match status" value="1"/>
</dbReference>
<dbReference type="InterPro" id="IPR008921">
    <property type="entry name" value="DNA_pol3_clamp-load_cplx_C"/>
</dbReference>
<dbReference type="InterPro" id="IPR050238">
    <property type="entry name" value="DNA_Rep/Repair_Clamp_Loader"/>
</dbReference>
<keyword evidence="3" id="KW-0677">Repeat</keyword>
<reference evidence="7" key="2">
    <citation type="journal article" date="2024" name="Plant">
        <title>Genomic evolution and insights into agronomic trait innovations of Sesamum species.</title>
        <authorList>
            <person name="Miao H."/>
            <person name="Wang L."/>
            <person name="Qu L."/>
            <person name="Liu H."/>
            <person name="Sun Y."/>
            <person name="Le M."/>
            <person name="Wang Q."/>
            <person name="Wei S."/>
            <person name="Zheng Y."/>
            <person name="Lin W."/>
            <person name="Duan Y."/>
            <person name="Cao H."/>
            <person name="Xiong S."/>
            <person name="Wang X."/>
            <person name="Wei L."/>
            <person name="Li C."/>
            <person name="Ma Q."/>
            <person name="Ju M."/>
            <person name="Zhao R."/>
            <person name="Li G."/>
            <person name="Mu C."/>
            <person name="Tian Q."/>
            <person name="Mei H."/>
            <person name="Zhang T."/>
            <person name="Gao T."/>
            <person name="Zhang H."/>
        </authorList>
    </citation>
    <scope>NUCLEOTIDE SEQUENCE</scope>
    <source>
        <strain evidence="7">G02</strain>
    </source>
</reference>
<dbReference type="GO" id="GO:0004842">
    <property type="term" value="F:ubiquitin-protein transferase activity"/>
    <property type="evidence" value="ECO:0007669"/>
    <property type="project" value="InterPro"/>
</dbReference>
<evidence type="ECO:0000256" key="4">
    <source>
        <dbReference type="SAM" id="Coils"/>
    </source>
</evidence>
<evidence type="ECO:0000256" key="1">
    <source>
        <dbReference type="ARBA" id="ARBA00004906"/>
    </source>
</evidence>
<evidence type="ECO:0000256" key="5">
    <source>
        <dbReference type="SAM" id="MobiDB-lite"/>
    </source>
</evidence>
<dbReference type="FunFam" id="3.30.40.10:FF:000455">
    <property type="entry name" value="RING-type E3 ubiquitin transferase"/>
    <property type="match status" value="1"/>
</dbReference>